<gene>
    <name evidence="2" type="ORF">ABT317_31810</name>
</gene>
<proteinExistence type="predicted"/>
<evidence type="ECO:0000256" key="1">
    <source>
        <dbReference type="SAM" id="MobiDB-lite"/>
    </source>
</evidence>
<dbReference type="Gene3D" id="3.10.129.10">
    <property type="entry name" value="Hotdog Thioesterase"/>
    <property type="match status" value="1"/>
</dbReference>
<name>A0ABV1WB51_9ACTN</name>
<dbReference type="EMBL" id="JBEPCU010000765">
    <property type="protein sequence ID" value="MER6981434.1"/>
    <property type="molecule type" value="Genomic_DNA"/>
</dbReference>
<feature type="region of interest" description="Disordered" evidence="1">
    <location>
        <begin position="42"/>
        <end position="68"/>
    </location>
</feature>
<evidence type="ECO:0000313" key="3">
    <source>
        <dbReference type="Proteomes" id="UP001458415"/>
    </source>
</evidence>
<protein>
    <submittedName>
        <fullName evidence="2">Uncharacterized protein</fullName>
    </submittedName>
</protein>
<evidence type="ECO:0000313" key="2">
    <source>
        <dbReference type="EMBL" id="MER6981434.1"/>
    </source>
</evidence>
<reference evidence="2 3" key="1">
    <citation type="submission" date="2024-06" db="EMBL/GenBank/DDBJ databases">
        <title>The Natural Products Discovery Center: Release of the First 8490 Sequenced Strains for Exploring Actinobacteria Biosynthetic Diversity.</title>
        <authorList>
            <person name="Kalkreuter E."/>
            <person name="Kautsar S.A."/>
            <person name="Yang D."/>
            <person name="Bader C.D."/>
            <person name="Teijaro C.N."/>
            <person name="Fluegel L."/>
            <person name="Davis C.M."/>
            <person name="Simpson J.R."/>
            <person name="Lauterbach L."/>
            <person name="Steele A.D."/>
            <person name="Gui C."/>
            <person name="Meng S."/>
            <person name="Li G."/>
            <person name="Viehrig K."/>
            <person name="Ye F."/>
            <person name="Su P."/>
            <person name="Kiefer A.F."/>
            <person name="Nichols A."/>
            <person name="Cepeda A.J."/>
            <person name="Yan W."/>
            <person name="Fan B."/>
            <person name="Jiang Y."/>
            <person name="Adhikari A."/>
            <person name="Zheng C.-J."/>
            <person name="Schuster L."/>
            <person name="Cowan T.M."/>
            <person name="Smanski M.J."/>
            <person name="Chevrette M.G."/>
            <person name="De Carvalho L.P.S."/>
            <person name="Shen B."/>
        </authorList>
    </citation>
    <scope>NUCLEOTIDE SEQUENCE [LARGE SCALE GENOMIC DNA]</scope>
    <source>
        <strain evidence="2 3">NPDC000634</strain>
    </source>
</reference>
<organism evidence="2 3">
    <name type="scientific">Streptomyces carpinensis</name>
    <dbReference type="NCBI Taxonomy" id="66369"/>
    <lineage>
        <taxon>Bacteria</taxon>
        <taxon>Bacillati</taxon>
        <taxon>Actinomycetota</taxon>
        <taxon>Actinomycetes</taxon>
        <taxon>Kitasatosporales</taxon>
        <taxon>Streptomycetaceae</taxon>
        <taxon>Streptomyces</taxon>
    </lineage>
</organism>
<feature type="non-terminal residue" evidence="2">
    <location>
        <position position="68"/>
    </location>
</feature>
<accession>A0ABV1WB51</accession>
<dbReference type="Proteomes" id="UP001458415">
    <property type="component" value="Unassembled WGS sequence"/>
</dbReference>
<keyword evidence="3" id="KW-1185">Reference proteome</keyword>
<comment type="caution">
    <text evidence="2">The sequence shown here is derived from an EMBL/GenBank/DDBJ whole genome shotgun (WGS) entry which is preliminary data.</text>
</comment>
<sequence length="68" mass="7363">MPARFSAPVLPGKSLTVRMWTDGATALFRTVKEDGTVVIDRGTTHLTDSPRGHGRPVACPNGHRPRRG</sequence>